<sequence>MASSSTSGNPSPVLTSPRLHSPPPLTEVQIPPAANPKTANTVTSNSSAAPRRVRPGTKSRNIASGPPLVPLGELDSAFQLQEHLAALLSDITSPPDSETTVPLSREACERLSTPPEGVEESLWCYELTRRLTRDLNILLVALLNDKCTASSCPEMRASEWQYLCAVHDPPKSCCAIDYSTHTLDQAATMLCTTRYFPSRLSLATGSIKHLGSIFRRLYRIFAHAWFQHRNVFWEVESEYGLYLFFKIVSDRYHLIPEDNLTLPPEAEGLKGHEEEDFEEEMIDEFDRGTGGQDRRQELNEEREEHEDDDDDDDYPDSDESESDEEEEGEAAHGEDGEEDDEDDEFELDMETHLLEEDGGVGKGGVIENHTENDMEELELGDDEHTEKTLLLLPAPPENPTIACLQSVYAPSLVAALQQAPSTHASILDVAIYVPHLSSAVAIPHRKTFVKTQRLLARLYSAIYSAAVEEMKEDLVDVRIMFLSDTGQTQEQDAIAHSTSSGPVVSLRELAGSGSEWGNIVIASPPPKEGEEDGEGEGEVIANNFLAYRGDKVGNDTVVLRTDLGEIPENASEEEADEAIEDGEEHSLVAVGGTFDHLHSGHKLLLTMSAFLLSPLATSPRLIVGITNEQLLINKKHAEFITPWGSRAAETLRFLRGILDFSPSSDTQATAEPSITLTTETTPRALTAIFPSGLVVEAVEISDPFGPTITNEAISALVVSAESAKGGEAVNGKRVEMGWKGLEVFTVDVVEGKGEKMSSTTIRRRLEEREHAFD</sequence>
<accession>A0ABR3GXI6</accession>
<feature type="region of interest" description="Disordered" evidence="1">
    <location>
        <begin position="282"/>
        <end position="344"/>
    </location>
</feature>
<name>A0ABR3GXI6_9PEZI</name>
<dbReference type="EMBL" id="JBBBZM010000003">
    <property type="protein sequence ID" value="KAL0640523.1"/>
    <property type="molecule type" value="Genomic_DNA"/>
</dbReference>
<feature type="compositionally biased region" description="Acidic residues" evidence="1">
    <location>
        <begin position="300"/>
        <end position="328"/>
    </location>
</feature>
<reference evidence="3 4" key="1">
    <citation type="submission" date="2024-02" db="EMBL/GenBank/DDBJ databases">
        <title>Discinaceae phylogenomics.</title>
        <authorList>
            <person name="Dirks A.C."/>
            <person name="James T.Y."/>
        </authorList>
    </citation>
    <scope>NUCLEOTIDE SEQUENCE [LARGE SCALE GENOMIC DNA]</scope>
    <source>
        <strain evidence="3 4">ACD0624</strain>
    </source>
</reference>
<evidence type="ECO:0000313" key="3">
    <source>
        <dbReference type="EMBL" id="KAL0640523.1"/>
    </source>
</evidence>
<dbReference type="InterPro" id="IPR004821">
    <property type="entry name" value="Cyt_trans-like"/>
</dbReference>
<comment type="caution">
    <text evidence="3">The sequence shown here is derived from an EMBL/GenBank/DDBJ whole genome shotgun (WGS) entry which is preliminary data.</text>
</comment>
<organism evidence="3 4">
    <name type="scientific">Discina gigas</name>
    <dbReference type="NCBI Taxonomy" id="1032678"/>
    <lineage>
        <taxon>Eukaryota</taxon>
        <taxon>Fungi</taxon>
        <taxon>Dikarya</taxon>
        <taxon>Ascomycota</taxon>
        <taxon>Pezizomycotina</taxon>
        <taxon>Pezizomycetes</taxon>
        <taxon>Pezizales</taxon>
        <taxon>Discinaceae</taxon>
        <taxon>Discina</taxon>
    </lineage>
</organism>
<dbReference type="PANTHER" id="PTHR22599">
    <property type="entry name" value="MPS ONE BINDER KINASE ACTIVATOR-LIKE MOB"/>
    <property type="match status" value="1"/>
</dbReference>
<feature type="region of interest" description="Disordered" evidence="1">
    <location>
        <begin position="1"/>
        <end position="67"/>
    </location>
</feature>
<evidence type="ECO:0000313" key="4">
    <source>
        <dbReference type="Proteomes" id="UP001447188"/>
    </source>
</evidence>
<dbReference type="Proteomes" id="UP001447188">
    <property type="component" value="Unassembled WGS sequence"/>
</dbReference>
<dbReference type="Gene3D" id="3.40.50.620">
    <property type="entry name" value="HUPs"/>
    <property type="match status" value="1"/>
</dbReference>
<dbReference type="Pfam" id="PF01467">
    <property type="entry name" value="CTP_transf_like"/>
    <property type="match status" value="1"/>
</dbReference>
<feature type="compositionally biased region" description="Polar residues" evidence="1">
    <location>
        <begin position="1"/>
        <end position="14"/>
    </location>
</feature>
<dbReference type="Gene3D" id="1.20.140.30">
    <property type="entry name" value="MOB kinase activator"/>
    <property type="match status" value="1"/>
</dbReference>
<protein>
    <recommendedName>
        <fullName evidence="2">Cytidyltransferase-like domain-containing protein</fullName>
    </recommendedName>
</protein>
<feature type="compositionally biased region" description="Polar residues" evidence="1">
    <location>
        <begin position="37"/>
        <end position="48"/>
    </location>
</feature>
<dbReference type="SUPFAM" id="SSF101152">
    <property type="entry name" value="Mob1/phocein"/>
    <property type="match status" value="1"/>
</dbReference>
<keyword evidence="4" id="KW-1185">Reference proteome</keyword>
<dbReference type="Pfam" id="PF03637">
    <property type="entry name" value="Mob1_phocein"/>
    <property type="match status" value="1"/>
</dbReference>
<dbReference type="SMART" id="SM01388">
    <property type="entry name" value="Mob1_phocein"/>
    <property type="match status" value="1"/>
</dbReference>
<dbReference type="InterPro" id="IPR014729">
    <property type="entry name" value="Rossmann-like_a/b/a_fold"/>
</dbReference>
<dbReference type="InterPro" id="IPR036703">
    <property type="entry name" value="MOB_kinase_act_sf"/>
</dbReference>
<evidence type="ECO:0000256" key="1">
    <source>
        <dbReference type="SAM" id="MobiDB-lite"/>
    </source>
</evidence>
<proteinExistence type="predicted"/>
<gene>
    <name evidence="3" type="ORF">Q9L58_000494</name>
</gene>
<feature type="compositionally biased region" description="Acidic residues" evidence="1">
    <location>
        <begin position="335"/>
        <end position="344"/>
    </location>
</feature>
<feature type="domain" description="Cytidyltransferase-like" evidence="2">
    <location>
        <begin position="590"/>
        <end position="764"/>
    </location>
</feature>
<dbReference type="SUPFAM" id="SSF52374">
    <property type="entry name" value="Nucleotidylyl transferase"/>
    <property type="match status" value="1"/>
</dbReference>
<feature type="compositionally biased region" description="Basic and acidic residues" evidence="1">
    <location>
        <begin position="284"/>
        <end position="299"/>
    </location>
</feature>
<evidence type="ECO:0000259" key="2">
    <source>
        <dbReference type="Pfam" id="PF01467"/>
    </source>
</evidence>
<dbReference type="InterPro" id="IPR005301">
    <property type="entry name" value="MOB_kinase_act_fam"/>
</dbReference>